<dbReference type="Proteomes" id="UP000584670">
    <property type="component" value="Unassembled WGS sequence"/>
</dbReference>
<keyword evidence="2" id="KW-1185">Reference proteome</keyword>
<dbReference type="Gene3D" id="3.30.530.20">
    <property type="match status" value="2"/>
</dbReference>
<comment type="caution">
    <text evidence="1">The sequence shown here is derived from an EMBL/GenBank/DDBJ whole genome shotgun (WGS) entry which is preliminary data.</text>
</comment>
<evidence type="ECO:0000313" key="2">
    <source>
        <dbReference type="Proteomes" id="UP000584670"/>
    </source>
</evidence>
<dbReference type="InterPro" id="IPR019587">
    <property type="entry name" value="Polyketide_cyclase/dehydratase"/>
</dbReference>
<dbReference type="SUPFAM" id="SSF55961">
    <property type="entry name" value="Bet v1-like"/>
    <property type="match status" value="2"/>
</dbReference>
<proteinExistence type="predicted"/>
<accession>A0A7X1JCA0</accession>
<dbReference type="CDD" id="cd08861">
    <property type="entry name" value="OtcD1_ARO-CYC_like"/>
    <property type="match status" value="2"/>
</dbReference>
<organism evidence="1 2">
    <name type="scientific">Streptomyces cupreus</name>
    <dbReference type="NCBI Taxonomy" id="2759956"/>
    <lineage>
        <taxon>Bacteria</taxon>
        <taxon>Bacillati</taxon>
        <taxon>Actinomycetota</taxon>
        <taxon>Actinomycetes</taxon>
        <taxon>Kitasatosporales</taxon>
        <taxon>Streptomycetaceae</taxon>
        <taxon>Streptomyces</taxon>
    </lineage>
</organism>
<dbReference type="InterPro" id="IPR023393">
    <property type="entry name" value="START-like_dom_sf"/>
</dbReference>
<reference evidence="1 2" key="1">
    <citation type="submission" date="2020-08" db="EMBL/GenBank/DDBJ databases">
        <title>Streptomyces sp. PSKA01 genome sequencing and assembly.</title>
        <authorList>
            <person name="Mandal S."/>
            <person name="Maiti P.K."/>
            <person name="Das P."/>
        </authorList>
    </citation>
    <scope>NUCLEOTIDE SEQUENCE [LARGE SCALE GENOMIC DNA]</scope>
    <source>
        <strain evidence="1 2">PSKA01</strain>
    </source>
</reference>
<gene>
    <name evidence="1" type="ORF">H4N64_42805</name>
</gene>
<dbReference type="AlphaFoldDB" id="A0A7X1JCA0"/>
<dbReference type="EMBL" id="JACMSF010000112">
    <property type="protein sequence ID" value="MBC2908113.1"/>
    <property type="molecule type" value="Genomic_DNA"/>
</dbReference>
<protein>
    <submittedName>
        <fullName evidence="1">Aromatase/cyclase</fullName>
    </submittedName>
</protein>
<evidence type="ECO:0000313" key="1">
    <source>
        <dbReference type="EMBL" id="MBC2908113.1"/>
    </source>
</evidence>
<dbReference type="Pfam" id="PF10604">
    <property type="entry name" value="Polyketide_cyc2"/>
    <property type="match status" value="1"/>
</dbReference>
<sequence length="294" mass="32859">MPNTVHTTRIAAPAPAVHALIADVTVWPLMFEPNIHTEYVEGGPCTEGRERVRIWAFAGSEIRSWTSERMLDPHALTVDFRQDEPAAPLASMSGRWLAKDIGGGETLLELHHEFEAFTDEHFVLHALHQNSPAELAGVRIAAENPRTPYTFEDRLRIEAPPEVVYGFLNEADRWPERLPHVASLDLTEQTPGIQRMVMETRTPDGTLHPSESVRVCRPEVGSIAYKQIRTPTVLVAHTGEWRLIPLPDGTTLATSRHSVILADPKAREAVRNTLGANSRATLRRAKEFAETRRS</sequence>
<name>A0A7X1JCA0_9ACTN</name>
<dbReference type="RefSeq" id="WP_186288035.1">
    <property type="nucleotide sequence ID" value="NZ_JACMSF010000112.1"/>
</dbReference>